<feature type="coiled-coil region" evidence="1">
    <location>
        <begin position="319"/>
        <end position="346"/>
    </location>
</feature>
<proteinExistence type="predicted"/>
<dbReference type="SUPFAM" id="SSF50729">
    <property type="entry name" value="PH domain-like"/>
    <property type="match status" value="1"/>
</dbReference>
<feature type="region of interest" description="Disordered" evidence="2">
    <location>
        <begin position="363"/>
        <end position="390"/>
    </location>
</feature>
<accession>A0A8E0RW81</accession>
<dbReference type="OrthoDB" id="10070851at2759"/>
<evidence type="ECO:0000256" key="2">
    <source>
        <dbReference type="SAM" id="MobiDB-lite"/>
    </source>
</evidence>
<dbReference type="Gene3D" id="2.30.29.30">
    <property type="entry name" value="Pleckstrin-homology domain (PH domain)/Phosphotyrosine-binding domain (PTB)"/>
    <property type="match status" value="1"/>
</dbReference>
<dbReference type="CDD" id="cd00934">
    <property type="entry name" value="PTB"/>
    <property type="match status" value="1"/>
</dbReference>
<evidence type="ECO:0000313" key="3">
    <source>
        <dbReference type="EMBL" id="KAA0195444.1"/>
    </source>
</evidence>
<sequence>MRSRTALLSRWIEVFCFTQSGNLMSQQCDEIGASLLIDLNQKGVYAETTECEERRNVFQIISPTEHKCIILQAESESEKDEASNSIIVTNCYTSLFFNACHPSPSVPANAKASDQLSGDSPANWSASCLPPVRFDLPPLPELNGARDAELLRQHRKQSVPDTKPIVDENTPSGSTLANSDVILVPEELPEPIEMAFLGAVELPDSFESVDSVKLNDLFSYILSCRSVSASPEPFVCALQITQCDVWLVARTLSKDGDVLISNHGDVLVRVPFKQLTSCLIYPENPRLVCLVVQSPLKETSAFSDIHSRVCFAFESDDSQQLAERLLAAQLERIDMLQDEDDTVERELLLSNIARLSEAATSNAAGNHSSYHTSSVHSASPDQFAQNASKE</sequence>
<dbReference type="PANTHER" id="PTHR46415:SF2">
    <property type="entry name" value="BETA, PUTATIVE-RELATED"/>
    <property type="match status" value="1"/>
</dbReference>
<organism evidence="3 4">
    <name type="scientific">Fasciolopsis buskii</name>
    <dbReference type="NCBI Taxonomy" id="27845"/>
    <lineage>
        <taxon>Eukaryota</taxon>
        <taxon>Metazoa</taxon>
        <taxon>Spiralia</taxon>
        <taxon>Lophotrochozoa</taxon>
        <taxon>Platyhelminthes</taxon>
        <taxon>Trematoda</taxon>
        <taxon>Digenea</taxon>
        <taxon>Plagiorchiida</taxon>
        <taxon>Echinostomata</taxon>
        <taxon>Echinostomatoidea</taxon>
        <taxon>Fasciolidae</taxon>
        <taxon>Fasciolopsis</taxon>
    </lineage>
</organism>
<dbReference type="PANTHER" id="PTHR46415">
    <property type="entry name" value="ADAPTOR PROTEIN, PHOSPHOTYROSINE INTERACTION, PH DOMAIN AND LEUCINE ZIPPER-CONTAINING 2"/>
    <property type="match status" value="1"/>
</dbReference>
<feature type="compositionally biased region" description="Polar residues" evidence="2">
    <location>
        <begin position="380"/>
        <end position="390"/>
    </location>
</feature>
<name>A0A8E0RW81_9TREM</name>
<dbReference type="AlphaFoldDB" id="A0A8E0RW81"/>
<protein>
    <submittedName>
        <fullName evidence="3">DCC-interacting protein 13-beta</fullName>
    </submittedName>
</protein>
<feature type="region of interest" description="Disordered" evidence="2">
    <location>
        <begin position="154"/>
        <end position="173"/>
    </location>
</feature>
<dbReference type="GO" id="GO:0010008">
    <property type="term" value="C:endosome membrane"/>
    <property type="evidence" value="ECO:0007669"/>
    <property type="project" value="TreeGrafter"/>
</dbReference>
<dbReference type="InterPro" id="IPR011993">
    <property type="entry name" value="PH-like_dom_sf"/>
</dbReference>
<keyword evidence="4" id="KW-1185">Reference proteome</keyword>
<dbReference type="Proteomes" id="UP000728185">
    <property type="component" value="Unassembled WGS sequence"/>
</dbReference>
<evidence type="ECO:0000313" key="4">
    <source>
        <dbReference type="Proteomes" id="UP000728185"/>
    </source>
</evidence>
<dbReference type="EMBL" id="LUCM01003700">
    <property type="protein sequence ID" value="KAA0195444.1"/>
    <property type="molecule type" value="Genomic_DNA"/>
</dbReference>
<evidence type="ECO:0000256" key="1">
    <source>
        <dbReference type="SAM" id="Coils"/>
    </source>
</evidence>
<dbReference type="GO" id="GO:0023052">
    <property type="term" value="P:signaling"/>
    <property type="evidence" value="ECO:0007669"/>
    <property type="project" value="TreeGrafter"/>
</dbReference>
<comment type="caution">
    <text evidence="3">The sequence shown here is derived from an EMBL/GenBank/DDBJ whole genome shotgun (WGS) entry which is preliminary data.</text>
</comment>
<dbReference type="InterPro" id="IPR047181">
    <property type="entry name" value="DP13A/B"/>
</dbReference>
<reference evidence="3" key="1">
    <citation type="submission" date="2019-05" db="EMBL/GenBank/DDBJ databases">
        <title>Annotation for the trematode Fasciolopsis buski.</title>
        <authorList>
            <person name="Choi Y.-J."/>
        </authorList>
    </citation>
    <scope>NUCLEOTIDE SEQUENCE</scope>
    <source>
        <strain evidence="3">HT</strain>
        <tissue evidence="3">Whole worm</tissue>
    </source>
</reference>
<feature type="compositionally biased region" description="Low complexity" evidence="2">
    <location>
        <begin position="367"/>
        <end position="379"/>
    </location>
</feature>
<keyword evidence="1" id="KW-0175">Coiled coil</keyword>
<gene>
    <name evidence="3" type="ORF">FBUS_02140</name>
</gene>